<organism evidence="3 4">
    <name type="scientific">Rhizobium oryziradicis</name>
    <dbReference type="NCBI Taxonomy" id="1867956"/>
    <lineage>
        <taxon>Bacteria</taxon>
        <taxon>Pseudomonadati</taxon>
        <taxon>Pseudomonadota</taxon>
        <taxon>Alphaproteobacteria</taxon>
        <taxon>Hyphomicrobiales</taxon>
        <taxon>Rhizobiaceae</taxon>
        <taxon>Rhizobium/Agrobacterium group</taxon>
        <taxon>Rhizobium</taxon>
    </lineage>
</organism>
<dbReference type="PROSITE" id="PS51257">
    <property type="entry name" value="PROKAR_LIPOPROTEIN"/>
    <property type="match status" value="1"/>
</dbReference>
<evidence type="ECO:0000259" key="2">
    <source>
        <dbReference type="Pfam" id="PF13441"/>
    </source>
</evidence>
<evidence type="ECO:0000256" key="1">
    <source>
        <dbReference type="SAM" id="SignalP"/>
    </source>
</evidence>
<dbReference type="InterPro" id="IPR027367">
    <property type="entry name" value="Gly-zipper_YMGG"/>
</dbReference>
<evidence type="ECO:0000313" key="4">
    <source>
        <dbReference type="Proteomes" id="UP000186894"/>
    </source>
</evidence>
<dbReference type="EMBL" id="MKIM01000031">
    <property type="protein sequence ID" value="OLP42646.1"/>
    <property type="molecule type" value="Genomic_DNA"/>
</dbReference>
<dbReference type="Proteomes" id="UP000186894">
    <property type="component" value="Unassembled WGS sequence"/>
</dbReference>
<protein>
    <recommendedName>
        <fullName evidence="2">YMGG-like Gly-zipper domain-containing protein</fullName>
    </recommendedName>
</protein>
<feature type="signal peptide" evidence="1">
    <location>
        <begin position="1"/>
        <end position="20"/>
    </location>
</feature>
<reference evidence="3 4" key="1">
    <citation type="submission" date="2016-09" db="EMBL/GenBank/DDBJ databases">
        <title>Rhizobium oryziradicis sp. nov., isolated from the root of rice.</title>
        <authorList>
            <person name="Zhao J."/>
            <person name="Zhang X."/>
        </authorList>
    </citation>
    <scope>NUCLEOTIDE SEQUENCE [LARGE SCALE GENOMIC DNA]</scope>
    <source>
        <strain evidence="3 4">N19</strain>
    </source>
</reference>
<comment type="caution">
    <text evidence="3">The sequence shown here is derived from an EMBL/GenBank/DDBJ whole genome shotgun (WGS) entry which is preliminary data.</text>
</comment>
<name>A0A1Q8ZL79_9HYPH</name>
<accession>A0A1Q8ZL79</accession>
<keyword evidence="1" id="KW-0732">Signal</keyword>
<feature type="chain" id="PRO_5012412517" description="YMGG-like Gly-zipper domain-containing protein" evidence="1">
    <location>
        <begin position="21"/>
        <end position="85"/>
    </location>
</feature>
<proteinExistence type="predicted"/>
<feature type="domain" description="YMGG-like Gly-zipper" evidence="2">
    <location>
        <begin position="21"/>
        <end position="62"/>
    </location>
</feature>
<keyword evidence="4" id="KW-1185">Reference proteome</keyword>
<dbReference type="STRING" id="1867956.BJF95_00470"/>
<dbReference type="RefSeq" id="WP_075641339.1">
    <property type="nucleotide sequence ID" value="NZ_MKIM01000031.1"/>
</dbReference>
<sequence>MKKSVIAMAMILPLIASCTATERGASIGAGSGAIIGGIATNSWGGAAVGAVGGGVIGALIGQSQERRGYCIYRGRHGQRYEARCR</sequence>
<dbReference type="Pfam" id="PF13441">
    <property type="entry name" value="Gly-zipper_YMGG"/>
    <property type="match status" value="1"/>
</dbReference>
<dbReference type="AlphaFoldDB" id="A0A1Q8ZL79"/>
<evidence type="ECO:0000313" key="3">
    <source>
        <dbReference type="EMBL" id="OLP42646.1"/>
    </source>
</evidence>
<gene>
    <name evidence="3" type="ORF">BJF95_00470</name>
</gene>